<proteinExistence type="predicted"/>
<dbReference type="EMBL" id="JACIEJ010000001">
    <property type="protein sequence ID" value="MBB3983718.1"/>
    <property type="molecule type" value="Genomic_DNA"/>
</dbReference>
<accession>A0A7W6GQN1</accession>
<organism evidence="1 2">
    <name type="scientific">Sagittula marina</name>
    <dbReference type="NCBI Taxonomy" id="943940"/>
    <lineage>
        <taxon>Bacteria</taxon>
        <taxon>Pseudomonadati</taxon>
        <taxon>Pseudomonadota</taxon>
        <taxon>Alphaproteobacteria</taxon>
        <taxon>Rhodobacterales</taxon>
        <taxon>Roseobacteraceae</taxon>
        <taxon>Sagittula</taxon>
    </lineage>
</organism>
<evidence type="ECO:0000313" key="2">
    <source>
        <dbReference type="Proteomes" id="UP000541426"/>
    </source>
</evidence>
<name>A0A7W6GQN1_9RHOB</name>
<protein>
    <recommendedName>
        <fullName evidence="3">Flagellar protein FliL</fullName>
    </recommendedName>
</protein>
<evidence type="ECO:0000313" key="1">
    <source>
        <dbReference type="EMBL" id="MBB3983718.1"/>
    </source>
</evidence>
<reference evidence="1 2" key="1">
    <citation type="submission" date="2020-08" db="EMBL/GenBank/DDBJ databases">
        <title>Genomic Encyclopedia of Type Strains, Phase IV (KMG-IV): sequencing the most valuable type-strain genomes for metagenomic binning, comparative biology and taxonomic classification.</title>
        <authorList>
            <person name="Goeker M."/>
        </authorList>
    </citation>
    <scope>NUCLEOTIDE SEQUENCE [LARGE SCALE GENOMIC DNA]</scope>
    <source>
        <strain evidence="1 2">DSM 102235</strain>
    </source>
</reference>
<dbReference type="Proteomes" id="UP000541426">
    <property type="component" value="Unassembled WGS sequence"/>
</dbReference>
<comment type="caution">
    <text evidence="1">The sequence shown here is derived from an EMBL/GenBank/DDBJ whole genome shotgun (WGS) entry which is preliminary data.</text>
</comment>
<sequence>MIKKLLPILLALIGTGAGIGAGIMLKPSPAPEDLAAVECVPPDGEVHHETVDGEEAVDVDAPTQTEFVKMSNQFIIPIMGTERVQAMVVASLSLEVRTGTTEAVYSREPKLRDVFLQVMFDHANIGGFEGSFTKSDRMDILRRSLVDAARAVLGKDVADVLITEIARQDT</sequence>
<dbReference type="AlphaFoldDB" id="A0A7W6GQN1"/>
<dbReference type="RefSeq" id="WP_183962260.1">
    <property type="nucleotide sequence ID" value="NZ_BAABBZ010000012.1"/>
</dbReference>
<evidence type="ECO:0008006" key="3">
    <source>
        <dbReference type="Google" id="ProtNLM"/>
    </source>
</evidence>
<keyword evidence="2" id="KW-1185">Reference proteome</keyword>
<gene>
    <name evidence="1" type="ORF">GGQ68_000029</name>
</gene>